<gene>
    <name evidence="2" type="ORF">J3998_03505</name>
</gene>
<dbReference type="InterPro" id="IPR003959">
    <property type="entry name" value="ATPase_AAA_core"/>
</dbReference>
<keyword evidence="3" id="KW-1185">Reference proteome</keyword>
<comment type="caution">
    <text evidence="2">The sequence shown here is derived from an EMBL/GenBank/DDBJ whole genome shotgun (WGS) entry which is preliminary data.</text>
</comment>
<dbReference type="Proteomes" id="UP000664835">
    <property type="component" value="Unassembled WGS sequence"/>
</dbReference>
<dbReference type="RefSeq" id="WP_208148052.1">
    <property type="nucleotide sequence ID" value="NZ_JAGETV010000004.1"/>
</dbReference>
<dbReference type="SUPFAM" id="SSF48371">
    <property type="entry name" value="ARM repeat"/>
    <property type="match status" value="1"/>
</dbReference>
<feature type="domain" description="ATPase AAA-type core" evidence="1">
    <location>
        <begin position="280"/>
        <end position="398"/>
    </location>
</feature>
<name>A0ABS3Q3F2_9GAMM</name>
<organism evidence="2 3">
    <name type="scientific">Thiomicrorhabdus marina</name>
    <dbReference type="NCBI Taxonomy" id="2818442"/>
    <lineage>
        <taxon>Bacteria</taxon>
        <taxon>Pseudomonadati</taxon>
        <taxon>Pseudomonadota</taxon>
        <taxon>Gammaproteobacteria</taxon>
        <taxon>Thiotrichales</taxon>
        <taxon>Piscirickettsiaceae</taxon>
        <taxon>Thiomicrorhabdus</taxon>
    </lineage>
</organism>
<sequence>MSIAGIRSNRGDIYQTLVAFEWALSILTDPRCEWMEVDSNSHHVDDIVIGKSDGSLICCQCKKNQADFRAWSLPDLKDELEKAAIELGTSATTQVRFYSRSNFGAPAKLKEFSTSFDNEPAYLGALTKEHTQTNQSLAEIITTKTPQLSVFEFLNRTSFEVTPEFDRMEALLHERLHRLVSNSQIAFKALWTFLDLLGGGMDSGNLSASKHRVTKEELRVKLNESGAILTPTVPVAEIIASLSKTSAIGRSWKREIAGQYIKNPVLDELLTNIDHNTKSILVTGQPGSGKTCVMLDLQEALEERFKRKQDLIPIFIQSREFADLSSSQEREAQGLPNNWVEQIARLADESKVVVVIDSLDVLSISREHHALTYFLAQIDQLLLIPNITVITACRDFDRKYDKRIASREWDAELECASLDWGNDIYPLLSGLLIGTTSLDNDTRELIQNPRELALFVELAQRQGSFNVVTSQALALLYLDTIVQSDLELGDDAIQEIEAIAKKMLDTRSLAIPRRQCNLPDVMLRKLLSLNILQDISNNQITFGHQTLLDVLVISGTIREGMTLNEFIAGLPPVPFVRPSIRSFITQLALGDRKAFRKQLRTVLTGDSAFHIRRLVAETFSQQPPDQADWSLIRDLRAHHKDVFQVIYTQAKSVEWYFFWNDNLLPLLKDDRDADGLTTHVYRVSEWKNEDAKGVVSLWTEALELDYVNQEQIAHQLAFFISDFHHENLPEIKPLLLKLLSMPKPDHSFLGKVLARLISADLLDEQTLWNYITGDLQSADVQEYDFKDKLNCSAHEFGSKNENFLSEQMKQSSALLDLAINAVEQWSEIRTRGYDADNKLRYGFLDKTTYEKTHSKRDMHYQNNLDFLLDSVELGILHQAALNSEWWQQNRERLSFNQESALCYFAINALTTNIENNTDIIGMVLSNKSRLESLLSYELSELMNKSFVHLDAQAQDEIMTTIINLYENREKDPTTQKWTLRNQVEYISAIPCHFRSTTLKELLESYEYKFARYIRQPEIRSSGGWVKAPFSYEVFLNIDNQGVLKLLSHYTDYKRDYTEFLVGGTREVGRQLHETASRDPVRFLNFLTTHWQEISEKFRNEILDGVATHLAYLYGNLSSSNNWEPIEKPDPWTLTNLALEELERHPVYWRHRRSAAKVLQAVAHIIQDEQNAQRLSFFAIGFADLKSESTISGDGVGLYGKAINMVTGNVAEALITLANKFLEKEQPFPELLIPSLIRFAKHENPALRALLLEHLPFLQSKNPELGWKLFDELTQVQGLWKHAERCLYYSYDKNFPKVESSLQRILDEGSADGMQTWGRISALAVLSGHLKLDDFLEQLHSLDSTEAWEGASNVFTHNENILGHQELCLKGMKAGLQASAPSAIAMAKQMENIFQKMKISVVIPIDLIQTFFEILGSDENDKHNRVYAFGEWLNWRIQRNVEETLAATELYVSYIKQTGVHFYDHDNNFIQLMNRLFAEAEEREESDSGDMLKRVVEIQDQLLSIGLNSINDWLKAAERP</sequence>
<dbReference type="EMBL" id="JAGETV010000004">
    <property type="protein sequence ID" value="MBO1926633.1"/>
    <property type="molecule type" value="Genomic_DNA"/>
</dbReference>
<evidence type="ECO:0000259" key="1">
    <source>
        <dbReference type="Pfam" id="PF00004"/>
    </source>
</evidence>
<reference evidence="2 3" key="1">
    <citation type="submission" date="2021-03" db="EMBL/GenBank/DDBJ databases">
        <title>Thiomicrorhabdus sp.nov.,novel sulfur-oxidizing bacteria isolated from coastal sediment.</title>
        <authorList>
            <person name="Liu X."/>
        </authorList>
    </citation>
    <scope>NUCLEOTIDE SEQUENCE [LARGE SCALE GENOMIC DNA]</scope>
    <source>
        <strain evidence="2 3">6S2-11</strain>
    </source>
</reference>
<dbReference type="Gene3D" id="3.40.50.300">
    <property type="entry name" value="P-loop containing nucleotide triphosphate hydrolases"/>
    <property type="match status" value="1"/>
</dbReference>
<evidence type="ECO:0000313" key="3">
    <source>
        <dbReference type="Proteomes" id="UP000664835"/>
    </source>
</evidence>
<proteinExistence type="predicted"/>
<protein>
    <submittedName>
        <fullName evidence="2">ATP-binding protein</fullName>
    </submittedName>
</protein>
<dbReference type="Pfam" id="PF00004">
    <property type="entry name" value="AAA"/>
    <property type="match status" value="1"/>
</dbReference>
<dbReference type="InterPro" id="IPR016024">
    <property type="entry name" value="ARM-type_fold"/>
</dbReference>
<keyword evidence="2" id="KW-0067">ATP-binding</keyword>
<dbReference type="GO" id="GO:0005524">
    <property type="term" value="F:ATP binding"/>
    <property type="evidence" value="ECO:0007669"/>
    <property type="project" value="UniProtKB-KW"/>
</dbReference>
<keyword evidence="2" id="KW-0547">Nucleotide-binding</keyword>
<evidence type="ECO:0000313" key="2">
    <source>
        <dbReference type="EMBL" id="MBO1926633.1"/>
    </source>
</evidence>
<dbReference type="InterPro" id="IPR027417">
    <property type="entry name" value="P-loop_NTPase"/>
</dbReference>
<dbReference type="SUPFAM" id="SSF52540">
    <property type="entry name" value="P-loop containing nucleoside triphosphate hydrolases"/>
    <property type="match status" value="1"/>
</dbReference>
<accession>A0ABS3Q3F2</accession>